<evidence type="ECO:0000256" key="1">
    <source>
        <dbReference type="ARBA" id="ARBA00000077"/>
    </source>
</evidence>
<reference evidence="12 13" key="1">
    <citation type="submission" date="2019-03" db="EMBL/GenBank/DDBJ databases">
        <title>Lake Tanganyika Metagenome-Assembled Genomes (MAGs).</title>
        <authorList>
            <person name="Tran P."/>
        </authorList>
    </citation>
    <scope>NUCLEOTIDE SEQUENCE [LARGE SCALE GENOMIC DNA]</scope>
    <source>
        <strain evidence="12">K_DeepCast_65m_m2_236</strain>
    </source>
</reference>
<evidence type="ECO:0000313" key="13">
    <source>
        <dbReference type="Proteomes" id="UP000703893"/>
    </source>
</evidence>
<dbReference type="InterPro" id="IPR012337">
    <property type="entry name" value="RNaseH-like_sf"/>
</dbReference>
<gene>
    <name evidence="10 12" type="primary">rnhA</name>
    <name evidence="12" type="ORF">FJZ00_03830</name>
</gene>
<dbReference type="PANTHER" id="PTHR10642">
    <property type="entry name" value="RIBONUCLEASE H1"/>
    <property type="match status" value="1"/>
</dbReference>
<dbReference type="GO" id="GO:0000287">
    <property type="term" value="F:magnesium ion binding"/>
    <property type="evidence" value="ECO:0007669"/>
    <property type="project" value="UniProtKB-UniRule"/>
</dbReference>
<keyword evidence="6 10" id="KW-0479">Metal-binding</keyword>
<evidence type="ECO:0000256" key="2">
    <source>
        <dbReference type="ARBA" id="ARBA00005300"/>
    </source>
</evidence>
<dbReference type="PROSITE" id="PS50879">
    <property type="entry name" value="RNASE_H_1"/>
    <property type="match status" value="1"/>
</dbReference>
<evidence type="ECO:0000256" key="7">
    <source>
        <dbReference type="ARBA" id="ARBA00022759"/>
    </source>
</evidence>
<comment type="catalytic activity">
    <reaction evidence="1 10">
        <text>Endonucleolytic cleavage to 5'-phosphomonoester.</text>
        <dbReference type="EC" id="3.1.26.4"/>
    </reaction>
</comment>
<sequence length="162" mass="17953">MTFEGYCDAACSGNPGPGAAAAVLVARDGDKIVREREIISEVEALTTNQREELKGAIIILEALTRPTEIAITSDSRYLVDGMTQWIGNWVRKGWRNAKGDDVANRDLWERLIALARRHKVYWHWIKGHAGHTYNERCDRLAVAAVADWKKAQAGPAQPSAEG</sequence>
<organism evidence="12 13">
    <name type="scientific">Candidatus Tanganyikabacteria bacterium</name>
    <dbReference type="NCBI Taxonomy" id="2961651"/>
    <lineage>
        <taxon>Bacteria</taxon>
        <taxon>Bacillati</taxon>
        <taxon>Candidatus Sericytochromatia</taxon>
        <taxon>Candidatus Tanganyikabacteria</taxon>
    </lineage>
</organism>
<dbReference type="CDD" id="cd09278">
    <property type="entry name" value="RNase_HI_prokaryote_like"/>
    <property type="match status" value="1"/>
</dbReference>
<name>A0A937X1G7_9BACT</name>
<keyword evidence="5 10" id="KW-0540">Nuclease</keyword>
<keyword evidence="9 10" id="KW-0460">Magnesium</keyword>
<feature type="binding site" evidence="10">
    <location>
        <position position="52"/>
    </location>
    <ligand>
        <name>Mg(2+)</name>
        <dbReference type="ChEBI" id="CHEBI:18420"/>
        <label>1</label>
    </ligand>
</feature>
<evidence type="ECO:0000256" key="8">
    <source>
        <dbReference type="ARBA" id="ARBA00022801"/>
    </source>
</evidence>
<evidence type="ECO:0000256" key="4">
    <source>
        <dbReference type="ARBA" id="ARBA00012180"/>
    </source>
</evidence>
<evidence type="ECO:0000256" key="3">
    <source>
        <dbReference type="ARBA" id="ARBA00011245"/>
    </source>
</evidence>
<feature type="binding site" evidence="10">
    <location>
        <position position="138"/>
    </location>
    <ligand>
        <name>Mg(2+)</name>
        <dbReference type="ChEBI" id="CHEBI:18420"/>
        <label>2</label>
    </ligand>
</feature>
<evidence type="ECO:0000259" key="11">
    <source>
        <dbReference type="PROSITE" id="PS50879"/>
    </source>
</evidence>
<comment type="similarity">
    <text evidence="2 10">Belongs to the RNase H family.</text>
</comment>
<comment type="caution">
    <text evidence="12">The sequence shown here is derived from an EMBL/GenBank/DDBJ whole genome shotgun (WGS) entry which is preliminary data.</text>
</comment>
<proteinExistence type="inferred from homology"/>
<keyword evidence="7 10" id="KW-0255">Endonuclease</keyword>
<evidence type="ECO:0000256" key="6">
    <source>
        <dbReference type="ARBA" id="ARBA00022723"/>
    </source>
</evidence>
<keyword evidence="8 10" id="KW-0378">Hydrolase</keyword>
<dbReference type="Pfam" id="PF00075">
    <property type="entry name" value="RNase_H"/>
    <property type="match status" value="1"/>
</dbReference>
<feature type="domain" description="RNase H type-1" evidence="11">
    <location>
        <begin position="1"/>
        <end position="146"/>
    </location>
</feature>
<dbReference type="InterPro" id="IPR050092">
    <property type="entry name" value="RNase_H"/>
</dbReference>
<dbReference type="GO" id="GO:0004523">
    <property type="term" value="F:RNA-DNA hybrid ribonuclease activity"/>
    <property type="evidence" value="ECO:0007669"/>
    <property type="project" value="UniProtKB-UniRule"/>
</dbReference>
<comment type="subunit">
    <text evidence="3 10">Monomer.</text>
</comment>
<evidence type="ECO:0000256" key="9">
    <source>
        <dbReference type="ARBA" id="ARBA00022842"/>
    </source>
</evidence>
<dbReference type="PANTHER" id="PTHR10642:SF26">
    <property type="entry name" value="RIBONUCLEASE H1"/>
    <property type="match status" value="1"/>
</dbReference>
<dbReference type="GO" id="GO:0043137">
    <property type="term" value="P:DNA replication, removal of RNA primer"/>
    <property type="evidence" value="ECO:0007669"/>
    <property type="project" value="TreeGrafter"/>
</dbReference>
<dbReference type="InterPro" id="IPR002156">
    <property type="entry name" value="RNaseH_domain"/>
</dbReference>
<feature type="binding site" evidence="10">
    <location>
        <position position="74"/>
    </location>
    <ligand>
        <name>Mg(2+)</name>
        <dbReference type="ChEBI" id="CHEBI:18420"/>
        <label>1</label>
    </ligand>
</feature>
<dbReference type="GO" id="GO:0005737">
    <property type="term" value="C:cytoplasm"/>
    <property type="evidence" value="ECO:0007669"/>
    <property type="project" value="UniProtKB-SubCell"/>
</dbReference>
<feature type="binding site" evidence="10">
    <location>
        <position position="8"/>
    </location>
    <ligand>
        <name>Mg(2+)</name>
        <dbReference type="ChEBI" id="CHEBI:18420"/>
        <label>1</label>
    </ligand>
</feature>
<evidence type="ECO:0000313" key="12">
    <source>
        <dbReference type="EMBL" id="MBM3274256.1"/>
    </source>
</evidence>
<comment type="subcellular location">
    <subcellularLocation>
        <location evidence="10">Cytoplasm</location>
    </subcellularLocation>
</comment>
<evidence type="ECO:0000256" key="10">
    <source>
        <dbReference type="HAMAP-Rule" id="MF_00042"/>
    </source>
</evidence>
<dbReference type="EMBL" id="VGJX01000164">
    <property type="protein sequence ID" value="MBM3274256.1"/>
    <property type="molecule type" value="Genomic_DNA"/>
</dbReference>
<dbReference type="InterPro" id="IPR036397">
    <property type="entry name" value="RNaseH_sf"/>
</dbReference>
<keyword evidence="10" id="KW-0963">Cytoplasm</keyword>
<dbReference type="SUPFAM" id="SSF53098">
    <property type="entry name" value="Ribonuclease H-like"/>
    <property type="match status" value="1"/>
</dbReference>
<dbReference type="EC" id="3.1.26.4" evidence="4 10"/>
<dbReference type="NCBIfam" id="NF001236">
    <property type="entry name" value="PRK00203.1"/>
    <property type="match status" value="1"/>
</dbReference>
<protein>
    <recommendedName>
        <fullName evidence="4 10">Ribonuclease H</fullName>
        <shortName evidence="10">RNase H</shortName>
        <ecNumber evidence="4 10">3.1.26.4</ecNumber>
    </recommendedName>
</protein>
<dbReference type="InterPro" id="IPR022892">
    <property type="entry name" value="RNaseHI"/>
</dbReference>
<dbReference type="GO" id="GO:0003676">
    <property type="term" value="F:nucleic acid binding"/>
    <property type="evidence" value="ECO:0007669"/>
    <property type="project" value="InterPro"/>
</dbReference>
<evidence type="ECO:0000256" key="5">
    <source>
        <dbReference type="ARBA" id="ARBA00022722"/>
    </source>
</evidence>
<feature type="binding site" evidence="10">
    <location>
        <position position="8"/>
    </location>
    <ligand>
        <name>Mg(2+)</name>
        <dbReference type="ChEBI" id="CHEBI:18420"/>
        <label>2</label>
    </ligand>
</feature>
<dbReference type="AlphaFoldDB" id="A0A937X1G7"/>
<accession>A0A937X1G7</accession>
<dbReference type="Proteomes" id="UP000703893">
    <property type="component" value="Unassembled WGS sequence"/>
</dbReference>
<comment type="cofactor">
    <cofactor evidence="10">
        <name>Mg(2+)</name>
        <dbReference type="ChEBI" id="CHEBI:18420"/>
    </cofactor>
    <text evidence="10">Binds 1 Mg(2+) ion per subunit. May bind a second metal ion at a regulatory site, or after substrate binding.</text>
</comment>
<dbReference type="HAMAP" id="MF_00042">
    <property type="entry name" value="RNase_H"/>
    <property type="match status" value="1"/>
</dbReference>
<comment type="function">
    <text evidence="10">Endonuclease that specifically degrades the RNA of RNA-DNA hybrids.</text>
</comment>
<dbReference type="Gene3D" id="3.30.420.10">
    <property type="entry name" value="Ribonuclease H-like superfamily/Ribonuclease H"/>
    <property type="match status" value="1"/>
</dbReference>